<organism evidence="2">
    <name type="scientific">Acididesulfobacillus acetoxydans</name>
    <dbReference type="NCBI Taxonomy" id="1561005"/>
    <lineage>
        <taxon>Bacteria</taxon>
        <taxon>Bacillati</taxon>
        <taxon>Bacillota</taxon>
        <taxon>Clostridia</taxon>
        <taxon>Eubacteriales</taxon>
        <taxon>Peptococcaceae</taxon>
        <taxon>Acididesulfobacillus</taxon>
    </lineage>
</organism>
<accession>A0A8S0XVB9</accession>
<feature type="domain" description="D-Lysine 5,6-aminomutase alpha subunit" evidence="1">
    <location>
        <begin position="5"/>
        <end position="118"/>
    </location>
</feature>
<dbReference type="Proteomes" id="UP001071230">
    <property type="component" value="Unassembled WGS sequence"/>
</dbReference>
<dbReference type="KEGG" id="aacx:DEACI_0849"/>
<dbReference type="RefSeq" id="WP_240983904.1">
    <property type="nucleotide sequence ID" value="NZ_CDGJ01000134.1"/>
</dbReference>
<dbReference type="EMBL" id="CDGJ01000134">
    <property type="protein sequence ID" value="CEJ09575.1"/>
    <property type="molecule type" value="Genomic_DNA"/>
</dbReference>
<dbReference type="Pfam" id="PF16552">
    <property type="entry name" value="OAM_alpha"/>
    <property type="match status" value="1"/>
</dbReference>
<evidence type="ECO:0000259" key="1">
    <source>
        <dbReference type="Pfam" id="PF16552"/>
    </source>
</evidence>
<keyword evidence="4" id="KW-1185">Reference proteome</keyword>
<dbReference type="GO" id="GO:0003824">
    <property type="term" value="F:catalytic activity"/>
    <property type="evidence" value="ECO:0007669"/>
    <property type="project" value="InterPro"/>
</dbReference>
<dbReference type="GO" id="GO:0031419">
    <property type="term" value="F:cobalamin binding"/>
    <property type="evidence" value="ECO:0007669"/>
    <property type="project" value="InterPro"/>
</dbReference>
<evidence type="ECO:0000313" key="2">
    <source>
        <dbReference type="EMBL" id="CAA7600197.1"/>
    </source>
</evidence>
<sequence>MGKPRADDFAERREHLAHLTEEQLEERFWSLANEVVEPLLDLARTHTSPSIERSVLLRMGFDSLTARGIAEQAMAHGLLGHGAGHLVWRYAKGQGLGIEAAGLALARGEGWDSLESYFGPREQ</sequence>
<dbReference type="EMBL" id="LR746496">
    <property type="protein sequence ID" value="CAA7600197.1"/>
    <property type="molecule type" value="Genomic_DNA"/>
</dbReference>
<reference evidence="2" key="2">
    <citation type="submission" date="2020-01" db="EMBL/GenBank/DDBJ databases">
        <authorList>
            <person name="Hornung B."/>
        </authorList>
    </citation>
    <scope>NUCLEOTIDE SEQUENCE</scope>
    <source>
        <strain evidence="2">PacBioINE</strain>
    </source>
</reference>
<dbReference type="Gene3D" id="1.10.8.1000">
    <property type="entry name" value="Ornithine 4,5 aminomutase S component, alpha subunit-like"/>
    <property type="match status" value="1"/>
</dbReference>
<gene>
    <name evidence="2" type="ORF">DEACI_0849</name>
    <name evidence="3" type="ORF">DEACI_4060</name>
</gene>
<reference evidence="3" key="1">
    <citation type="submission" date="2014-11" db="EMBL/GenBank/DDBJ databases">
        <authorList>
            <person name="Hornung B.V."/>
        </authorList>
    </citation>
    <scope>NUCLEOTIDE SEQUENCE</scope>
    <source>
        <strain evidence="3">INE</strain>
    </source>
</reference>
<dbReference type="Gene3D" id="6.10.250.2220">
    <property type="match status" value="1"/>
</dbReference>
<evidence type="ECO:0000313" key="4">
    <source>
        <dbReference type="Proteomes" id="UP001071230"/>
    </source>
</evidence>
<evidence type="ECO:0000313" key="3">
    <source>
        <dbReference type="EMBL" id="CEJ09575.1"/>
    </source>
</evidence>
<dbReference type="SUPFAM" id="SSF51703">
    <property type="entry name" value="Cobalamin (vitamin B12)-dependent enzymes"/>
    <property type="match status" value="1"/>
</dbReference>
<proteinExistence type="predicted"/>
<dbReference type="AlphaFoldDB" id="A0A8S0XVB9"/>
<name>A0A8S0XVB9_9FIRM</name>
<dbReference type="InterPro" id="IPR016176">
    <property type="entry name" value="Cbl-dep_enz_cat"/>
</dbReference>
<dbReference type="Proteomes" id="UP000836597">
    <property type="component" value="Chromosome"/>
</dbReference>
<protein>
    <submittedName>
        <fullName evidence="3">Cobalamin (Vitamin B12)-dependent enzyme, catalytic</fullName>
    </submittedName>
    <submittedName>
        <fullName evidence="2">D-ornithine 4,5-aminomutase alpha-subunit</fullName>
    </submittedName>
</protein>
<dbReference type="InterPro" id="IPR015130">
    <property type="entry name" value="Lys-AminoMut_A"/>
</dbReference>